<dbReference type="AlphaFoldDB" id="A0A2H1V1Y4"/>
<proteinExistence type="predicted"/>
<reference evidence="1" key="1">
    <citation type="submission" date="2016-07" db="EMBL/GenBank/DDBJ databases">
        <authorList>
            <person name="Bretaudeau A."/>
        </authorList>
    </citation>
    <scope>NUCLEOTIDE SEQUENCE</scope>
    <source>
        <strain evidence="1">Rice</strain>
        <tissue evidence="1">Whole body</tissue>
    </source>
</reference>
<dbReference type="EMBL" id="ODYU01000320">
    <property type="protein sequence ID" value="SOQ34855.1"/>
    <property type="molecule type" value="Genomic_DNA"/>
</dbReference>
<gene>
    <name evidence="1" type="ORF">SFRICE_014872</name>
</gene>
<protein>
    <submittedName>
        <fullName evidence="1">SFRICE_014872</fullName>
    </submittedName>
</protein>
<sequence length="101" mass="10989">MYKAIKIPLCADIFRISRGNNPLVRVAVVACAGACEGGYHPSTSLVFGEARGSVKLLLIKNHPVPTPAFRTGAPRKDRDVTLTKFPPPCIVFLMTESRHSL</sequence>
<accession>A0A2H1V1Y4</accession>
<evidence type="ECO:0000313" key="1">
    <source>
        <dbReference type="EMBL" id="SOQ34855.1"/>
    </source>
</evidence>
<organism evidence="1">
    <name type="scientific">Spodoptera frugiperda</name>
    <name type="common">Fall armyworm</name>
    <dbReference type="NCBI Taxonomy" id="7108"/>
    <lineage>
        <taxon>Eukaryota</taxon>
        <taxon>Metazoa</taxon>
        <taxon>Ecdysozoa</taxon>
        <taxon>Arthropoda</taxon>
        <taxon>Hexapoda</taxon>
        <taxon>Insecta</taxon>
        <taxon>Pterygota</taxon>
        <taxon>Neoptera</taxon>
        <taxon>Endopterygota</taxon>
        <taxon>Lepidoptera</taxon>
        <taxon>Glossata</taxon>
        <taxon>Ditrysia</taxon>
        <taxon>Noctuoidea</taxon>
        <taxon>Noctuidae</taxon>
        <taxon>Amphipyrinae</taxon>
        <taxon>Spodoptera</taxon>
    </lineage>
</organism>
<name>A0A2H1V1Y4_SPOFR</name>